<sequence length="93" mass="9714">MTIREEFLKLLGVLCPLGGQAVASIVTWKQSFTRASTSWGKSGLSVSFPSSDACGTGPGRGSGHVITPPVWTGVGWLITSSSNVFIDSVSLWG</sequence>
<evidence type="ECO:0000313" key="2">
    <source>
        <dbReference type="Proteomes" id="UP000649328"/>
    </source>
</evidence>
<dbReference type="Proteomes" id="UP000649328">
    <property type="component" value="Unassembled WGS sequence"/>
</dbReference>
<reference evidence="1" key="1">
    <citation type="submission" date="2020-10" db="EMBL/GenBank/DDBJ databases">
        <title>The Whole-Genome Sequence of Metschnikowia persimmonesis, a Novel Endophytic Yeast Species Isolated from Medicinal Plant Diospyros kaki Thumb.</title>
        <authorList>
            <person name="Rahmat E."/>
            <person name="Kang Y."/>
        </authorList>
    </citation>
    <scope>NUCLEOTIDE SEQUENCE</scope>
    <source>
        <strain evidence="1">KIOM G15050</strain>
    </source>
</reference>
<organism evidence="1 2">
    <name type="scientific">Metschnikowia pulcherrima</name>
    <dbReference type="NCBI Taxonomy" id="27326"/>
    <lineage>
        <taxon>Eukaryota</taxon>
        <taxon>Fungi</taxon>
        <taxon>Dikarya</taxon>
        <taxon>Ascomycota</taxon>
        <taxon>Saccharomycotina</taxon>
        <taxon>Pichiomycetes</taxon>
        <taxon>Metschnikowiaceae</taxon>
        <taxon>Metschnikowia</taxon>
    </lineage>
</organism>
<protein>
    <submittedName>
        <fullName evidence="1">Uncharacterized protein</fullName>
    </submittedName>
</protein>
<comment type="caution">
    <text evidence="1">The sequence shown here is derived from an EMBL/GenBank/DDBJ whole genome shotgun (WGS) entry which is preliminary data.</text>
</comment>
<gene>
    <name evidence="1" type="ORF">HF325_005883</name>
</gene>
<keyword evidence="2" id="KW-1185">Reference proteome</keyword>
<proteinExistence type="predicted"/>
<accession>A0A8H7GPC2</accession>
<evidence type="ECO:0000313" key="1">
    <source>
        <dbReference type="EMBL" id="KAF8000034.1"/>
    </source>
</evidence>
<name>A0A8H7GPC2_9ASCO</name>
<dbReference type="AlphaFoldDB" id="A0A8H7GPC2"/>
<dbReference type="EMBL" id="JACBPP010000008">
    <property type="protein sequence ID" value="KAF8000034.1"/>
    <property type="molecule type" value="Genomic_DNA"/>
</dbReference>